<dbReference type="OrthoDB" id="9783375at2"/>
<evidence type="ECO:0000313" key="2">
    <source>
        <dbReference type="EMBL" id="CUS98990.1"/>
    </source>
</evidence>
<organism evidence="2 3">
    <name type="scientific">Candidatus Chryseopegocella kryptomonas</name>
    <dbReference type="NCBI Taxonomy" id="1633643"/>
    <lineage>
        <taxon>Bacteria</taxon>
        <taxon>Pseudomonadati</taxon>
        <taxon>Candidatus Kryptoniota</taxon>
        <taxon>Candidatus Chryseopegocella</taxon>
    </lineage>
</organism>
<dbReference type="SUPFAM" id="SSF48695">
    <property type="entry name" value="Multiheme cytochromes"/>
    <property type="match status" value="2"/>
</dbReference>
<sequence>MFNFTYIILLILLQISPGKLSESHKNLEGVDNCLKCHAVAQKITNDKCLNCHTEIKNLISNEKGYHYFVKDENCANCHKEHFGRNFKLVNFDEKSFDHNLTKFKLEGAHAKLKCSSCHNQKFFKGEKYKNGTFLGLGTKCLDCHQDAHMGQLSQNCLECHTFEKWDLALKTFNHDKARFKLTGLHKNVNCYSCHPKSKSGNVLFTVFKNLIFSSCSNCHNDFHKGKFGECEKCHSTTGWQNLKIKFDHNLTDYKLDGMHNLLKCEKCHNKVKKIKNESDYISNFKIRHKLCLDCHTDYHGGVFMKRKSKGDCSDCHNTSGFALITFTTTRHNLETRFKLTDSHLTIPCFKCHRINNTQNFYWINLLCQSCHIDNHGNQFANDKGETYCERCHKTTKWDDLKFNHNETKFKLDGKHNQVPCNKCHYEKLTVNNFQFVKYVNTPLECESCHKDIHLGQFASNNSYTDCSRCHTPEGWKELKFNHNTDSKFKLTGAHEKLECQKCHKIENSPVGNFTRYKPLPINCEGCHAG</sequence>
<dbReference type="Gene3D" id="1.10.287.3080">
    <property type="match status" value="1"/>
</dbReference>
<dbReference type="PANTHER" id="PTHR35038">
    <property type="entry name" value="DISSIMILATORY SULFITE REDUCTASE SIRA"/>
    <property type="match status" value="1"/>
</dbReference>
<dbReference type="EMBL" id="CZVW01000005">
    <property type="protein sequence ID" value="CUS98990.1"/>
    <property type="molecule type" value="Genomic_DNA"/>
</dbReference>
<dbReference type="Proteomes" id="UP000199197">
    <property type="component" value="Unassembled WGS sequence"/>
</dbReference>
<dbReference type="InterPro" id="IPR051829">
    <property type="entry name" value="Multiheme_Cytochr_ET"/>
</dbReference>
<dbReference type="InterPro" id="IPR036280">
    <property type="entry name" value="Multihaem_cyt_sf"/>
</dbReference>
<dbReference type="AlphaFoldDB" id="A0A0P1MTC2"/>
<evidence type="ECO:0000256" key="1">
    <source>
        <dbReference type="ARBA" id="ARBA00022729"/>
    </source>
</evidence>
<accession>A0A0P1MTC2</accession>
<reference evidence="3" key="1">
    <citation type="submission" date="2015-11" db="EMBL/GenBank/DDBJ databases">
        <authorList>
            <person name="Varghese N."/>
        </authorList>
    </citation>
    <scope>NUCLEOTIDE SEQUENCE [LARGE SCALE GENOMIC DNA]</scope>
    <source>
        <strain evidence="3">JGI-23</strain>
    </source>
</reference>
<dbReference type="Gene3D" id="1.10.1130.10">
    <property type="entry name" value="Flavocytochrome C3, Chain A"/>
    <property type="match status" value="1"/>
</dbReference>
<keyword evidence="1" id="KW-0732">Signal</keyword>
<keyword evidence="3" id="KW-1185">Reference proteome</keyword>
<protein>
    <submittedName>
        <fullName evidence="2">Cytochrome c3/Cytochrome c7</fullName>
    </submittedName>
</protein>
<gene>
    <name evidence="2" type="ORF">JGI23_00580</name>
</gene>
<dbReference type="RefSeq" id="WP_092348193.1">
    <property type="nucleotide sequence ID" value="NZ_CZVW01000005.1"/>
</dbReference>
<evidence type="ECO:0000313" key="3">
    <source>
        <dbReference type="Proteomes" id="UP000199197"/>
    </source>
</evidence>
<dbReference type="Gene3D" id="3.90.10.10">
    <property type="entry name" value="Cytochrome C3"/>
    <property type="match status" value="4"/>
</dbReference>
<proteinExistence type="predicted"/>
<name>A0A0P1MTC2_9BACT</name>